<proteinExistence type="predicted"/>
<gene>
    <name evidence="1" type="ORF">Patl1_01955</name>
</gene>
<evidence type="ECO:0000313" key="2">
    <source>
        <dbReference type="Proteomes" id="UP001164250"/>
    </source>
</evidence>
<evidence type="ECO:0000313" key="1">
    <source>
        <dbReference type="EMBL" id="KAJ0112027.1"/>
    </source>
</evidence>
<reference evidence="2" key="1">
    <citation type="journal article" date="2023" name="G3 (Bethesda)">
        <title>Genome assembly and association tests identify interacting loci associated with vigor, precocity, and sex in interspecific pistachio rootstocks.</title>
        <authorList>
            <person name="Palmer W."/>
            <person name="Jacygrad E."/>
            <person name="Sagayaradj S."/>
            <person name="Cavanaugh K."/>
            <person name="Han R."/>
            <person name="Bertier L."/>
            <person name="Beede B."/>
            <person name="Kafkas S."/>
            <person name="Golino D."/>
            <person name="Preece J."/>
            <person name="Michelmore R."/>
        </authorList>
    </citation>
    <scope>NUCLEOTIDE SEQUENCE [LARGE SCALE GENOMIC DNA]</scope>
</reference>
<dbReference type="EMBL" id="CM047897">
    <property type="protein sequence ID" value="KAJ0112027.1"/>
    <property type="molecule type" value="Genomic_DNA"/>
</dbReference>
<accession>A0ACC1C8T4</accession>
<name>A0ACC1C8T4_9ROSI</name>
<protein>
    <submittedName>
        <fullName evidence="1">Uncharacterized protein</fullName>
    </submittedName>
</protein>
<sequence length="148" mass="16185">MKNNITWIARRALTSLTSTNSSTLNLRSYCSSSLSSSSSFPSPPPSPKLFVAGLSSSVDEKSLKDAFSSFGDVEEVKIIYDKDTGRSRCFGFVHFSKENDAESAKSAMDGKALMGRPLRITFALQRVRGQPIVVPRLTNVGDFPSRNK</sequence>
<keyword evidence="2" id="KW-1185">Reference proteome</keyword>
<organism evidence="1 2">
    <name type="scientific">Pistacia atlantica</name>
    <dbReference type="NCBI Taxonomy" id="434234"/>
    <lineage>
        <taxon>Eukaryota</taxon>
        <taxon>Viridiplantae</taxon>
        <taxon>Streptophyta</taxon>
        <taxon>Embryophyta</taxon>
        <taxon>Tracheophyta</taxon>
        <taxon>Spermatophyta</taxon>
        <taxon>Magnoliopsida</taxon>
        <taxon>eudicotyledons</taxon>
        <taxon>Gunneridae</taxon>
        <taxon>Pentapetalae</taxon>
        <taxon>rosids</taxon>
        <taxon>malvids</taxon>
        <taxon>Sapindales</taxon>
        <taxon>Anacardiaceae</taxon>
        <taxon>Pistacia</taxon>
    </lineage>
</organism>
<comment type="caution">
    <text evidence="1">The sequence shown here is derived from an EMBL/GenBank/DDBJ whole genome shotgun (WGS) entry which is preliminary data.</text>
</comment>
<dbReference type="Proteomes" id="UP001164250">
    <property type="component" value="Chromosome 1"/>
</dbReference>